<dbReference type="FunFam" id="1.10.10.10:FF:000001">
    <property type="entry name" value="LysR family transcriptional regulator"/>
    <property type="match status" value="1"/>
</dbReference>
<dbReference type="RefSeq" id="WP_013486067.1">
    <property type="nucleotide sequence ID" value="NC_014828.1"/>
</dbReference>
<evidence type="ECO:0000313" key="7">
    <source>
        <dbReference type="Proteomes" id="UP000001551"/>
    </source>
</evidence>
<organism evidence="6 7">
    <name type="scientific">Ethanoligenens harbinense (strain DSM 18485 / JCM 12961 / CGMCC 1.5033 / YUAN-3)</name>
    <dbReference type="NCBI Taxonomy" id="663278"/>
    <lineage>
        <taxon>Bacteria</taxon>
        <taxon>Bacillati</taxon>
        <taxon>Bacillota</taxon>
        <taxon>Clostridia</taxon>
        <taxon>Eubacteriales</taxon>
        <taxon>Oscillospiraceae</taxon>
        <taxon>Ethanoligenens</taxon>
    </lineage>
</organism>
<dbReference type="KEGG" id="eha:Ethha_2202"/>
<sequence>MDLRQLRYFLAIAEEGGISPAARRLHMAQPPLSQQLRQLEEELGVRLAERGNRAIRLTDAGEILKNRAEQILAMADSARREIQDYKAGLTGTLVLGAVSSSGLPDAHINAFHERYPDVLFELHEGNTFQILDYLKGGRIELGIVRTPFNSTHLDCRYAEPEPMMAAFAGEDPFPGREQVSVADLRGRRLILYRRFEQLVRETCGEAGFAPLVCCTSDDARTAINWARAGYGIGIVPHSALARESGLSGKPIAHGRLRTQMVLIRLKGRYLSTAARRFFELAEPTFRHL</sequence>
<dbReference type="InterPro" id="IPR000847">
    <property type="entry name" value="LysR_HTH_N"/>
</dbReference>
<dbReference type="EMBL" id="CP002400">
    <property type="protein sequence ID" value="ADU27719.1"/>
    <property type="molecule type" value="Genomic_DNA"/>
</dbReference>
<keyword evidence="7" id="KW-1185">Reference proteome</keyword>
<reference evidence="6 7" key="1">
    <citation type="submission" date="2010-12" db="EMBL/GenBank/DDBJ databases">
        <title>Complete sequence of Ethanoligenens harbinense YUAN-3.</title>
        <authorList>
            <person name="Lucas S."/>
            <person name="Copeland A."/>
            <person name="Lapidus A."/>
            <person name="Cheng J.-F."/>
            <person name="Bruce D."/>
            <person name="Goodwin L."/>
            <person name="Pitluck S."/>
            <person name="Chertkov O."/>
            <person name="Misra M."/>
            <person name="Detter J.C."/>
            <person name="Han C."/>
            <person name="Tapia R."/>
            <person name="Land M."/>
            <person name="Hauser L."/>
            <person name="Jeffries C."/>
            <person name="Kyrpides N."/>
            <person name="Ivanova N."/>
            <person name="Mikhailova N."/>
            <person name="Wang A."/>
            <person name="Mouttaki H."/>
            <person name="He Z."/>
            <person name="Zhou J."/>
            <person name="Hemme C.L."/>
            <person name="Woyke T."/>
        </authorList>
    </citation>
    <scope>NUCLEOTIDE SEQUENCE [LARGE SCALE GENOMIC DNA]</scope>
    <source>
        <strain evidence="7">DSM 18485 / JCM 12961 / CGMCC 1.5033 / YUAN-3</strain>
    </source>
</reference>
<dbReference type="eggNOG" id="COG0583">
    <property type="taxonomic scope" value="Bacteria"/>
</dbReference>
<dbReference type="Gene3D" id="1.10.10.10">
    <property type="entry name" value="Winged helix-like DNA-binding domain superfamily/Winged helix DNA-binding domain"/>
    <property type="match status" value="1"/>
</dbReference>
<proteinExistence type="inferred from homology"/>
<dbReference type="SUPFAM" id="SSF53850">
    <property type="entry name" value="Periplasmic binding protein-like II"/>
    <property type="match status" value="1"/>
</dbReference>
<accession>E6U439</accession>
<evidence type="ECO:0000259" key="5">
    <source>
        <dbReference type="PROSITE" id="PS50931"/>
    </source>
</evidence>
<dbReference type="Proteomes" id="UP000001551">
    <property type="component" value="Chromosome"/>
</dbReference>
<evidence type="ECO:0000256" key="1">
    <source>
        <dbReference type="ARBA" id="ARBA00009437"/>
    </source>
</evidence>
<keyword evidence="3" id="KW-0238">DNA-binding</keyword>
<dbReference type="SUPFAM" id="SSF46785">
    <property type="entry name" value="Winged helix' DNA-binding domain"/>
    <property type="match status" value="1"/>
</dbReference>
<dbReference type="Pfam" id="PF00126">
    <property type="entry name" value="HTH_1"/>
    <property type="match status" value="1"/>
</dbReference>
<dbReference type="STRING" id="663278.Ethha_2202"/>
<protein>
    <submittedName>
        <fullName evidence="6">Transcriptional regulator, LysR family</fullName>
    </submittedName>
</protein>
<evidence type="ECO:0000256" key="3">
    <source>
        <dbReference type="ARBA" id="ARBA00023125"/>
    </source>
</evidence>
<dbReference type="GO" id="GO:0032993">
    <property type="term" value="C:protein-DNA complex"/>
    <property type="evidence" value="ECO:0007669"/>
    <property type="project" value="TreeGrafter"/>
</dbReference>
<dbReference type="InterPro" id="IPR036390">
    <property type="entry name" value="WH_DNA-bd_sf"/>
</dbReference>
<keyword evidence="4" id="KW-0804">Transcription</keyword>
<name>E6U439_ETHHY</name>
<keyword evidence="2" id="KW-0805">Transcription regulation</keyword>
<dbReference type="HOGENOM" id="CLU_039613_6_2_9"/>
<feature type="domain" description="HTH lysR-type" evidence="5">
    <location>
        <begin position="1"/>
        <end position="58"/>
    </location>
</feature>
<dbReference type="CDD" id="cd05466">
    <property type="entry name" value="PBP2_LTTR_substrate"/>
    <property type="match status" value="1"/>
</dbReference>
<dbReference type="GO" id="GO:0003700">
    <property type="term" value="F:DNA-binding transcription factor activity"/>
    <property type="evidence" value="ECO:0007669"/>
    <property type="project" value="InterPro"/>
</dbReference>
<dbReference type="Pfam" id="PF03466">
    <property type="entry name" value="LysR_substrate"/>
    <property type="match status" value="1"/>
</dbReference>
<dbReference type="GO" id="GO:0003677">
    <property type="term" value="F:DNA binding"/>
    <property type="evidence" value="ECO:0007669"/>
    <property type="project" value="UniProtKB-KW"/>
</dbReference>
<dbReference type="AlphaFoldDB" id="E6U439"/>
<dbReference type="PANTHER" id="PTHR30346">
    <property type="entry name" value="TRANSCRIPTIONAL DUAL REGULATOR HCAR-RELATED"/>
    <property type="match status" value="1"/>
</dbReference>
<dbReference type="PROSITE" id="PS50931">
    <property type="entry name" value="HTH_LYSR"/>
    <property type="match status" value="1"/>
</dbReference>
<dbReference type="PRINTS" id="PR00039">
    <property type="entry name" value="HTHLYSR"/>
</dbReference>
<evidence type="ECO:0000256" key="2">
    <source>
        <dbReference type="ARBA" id="ARBA00023015"/>
    </source>
</evidence>
<evidence type="ECO:0000313" key="6">
    <source>
        <dbReference type="EMBL" id="ADU27719.1"/>
    </source>
</evidence>
<dbReference type="InterPro" id="IPR005119">
    <property type="entry name" value="LysR_subst-bd"/>
</dbReference>
<evidence type="ECO:0000256" key="4">
    <source>
        <dbReference type="ARBA" id="ARBA00023163"/>
    </source>
</evidence>
<gene>
    <name evidence="6" type="ordered locus">Ethha_2202</name>
</gene>
<comment type="similarity">
    <text evidence="1">Belongs to the LysR transcriptional regulatory family.</text>
</comment>
<dbReference type="PANTHER" id="PTHR30346:SF28">
    <property type="entry name" value="HTH-TYPE TRANSCRIPTIONAL REGULATOR CYNR"/>
    <property type="match status" value="1"/>
</dbReference>
<dbReference type="Gene3D" id="3.40.190.290">
    <property type="match status" value="1"/>
</dbReference>
<dbReference type="InterPro" id="IPR036388">
    <property type="entry name" value="WH-like_DNA-bd_sf"/>
</dbReference>